<dbReference type="Gene3D" id="3.40.50.970">
    <property type="match status" value="1"/>
</dbReference>
<evidence type="ECO:0000313" key="2">
    <source>
        <dbReference type="Proteomes" id="UP000285146"/>
    </source>
</evidence>
<keyword evidence="2" id="KW-1185">Reference proteome</keyword>
<dbReference type="OrthoDB" id="2867507at2759"/>
<proteinExistence type="predicted"/>
<reference evidence="1 2" key="1">
    <citation type="submission" date="2015-09" db="EMBL/GenBank/DDBJ databases">
        <title>Host preference determinants of Valsa canker pathogens revealed by comparative genomics.</title>
        <authorList>
            <person name="Yin Z."/>
            <person name="Huang L."/>
        </authorList>
    </citation>
    <scope>NUCLEOTIDE SEQUENCE [LARGE SCALE GENOMIC DNA]</scope>
    <source>
        <strain evidence="1 2">SXYLt</strain>
    </source>
</reference>
<gene>
    <name evidence="1" type="ORF">VPNG_05782</name>
</gene>
<dbReference type="SUPFAM" id="SSF52518">
    <property type="entry name" value="Thiamin diphosphate-binding fold (THDP-binding)"/>
    <property type="match status" value="1"/>
</dbReference>
<sequence length="160" mass="17740">MAAIRSTSGSSLQSLWPTATLECQDGHRLFSFTSTLAHKRSVKESTMQASAMCLSTFIFADLCPYTQSGKLPGSRTEYMHWLQEARDEKAIVRQYCRDTGEVRTGLNVKQTVGRALQFASSTPKGPAYIASAREVLAQEIQLYSLEKDQWVPIGPSALPY</sequence>
<dbReference type="InterPro" id="IPR029061">
    <property type="entry name" value="THDP-binding"/>
</dbReference>
<name>A0A423X094_9PEZI</name>
<comment type="caution">
    <text evidence="1">The sequence shown here is derived from an EMBL/GenBank/DDBJ whole genome shotgun (WGS) entry which is preliminary data.</text>
</comment>
<dbReference type="AlphaFoldDB" id="A0A423X094"/>
<evidence type="ECO:0000313" key="1">
    <source>
        <dbReference type="EMBL" id="ROW09135.1"/>
    </source>
</evidence>
<dbReference type="Proteomes" id="UP000285146">
    <property type="component" value="Unassembled WGS sequence"/>
</dbReference>
<accession>A0A423X094</accession>
<organism evidence="1 2">
    <name type="scientific">Cytospora leucostoma</name>
    <dbReference type="NCBI Taxonomy" id="1230097"/>
    <lineage>
        <taxon>Eukaryota</taxon>
        <taxon>Fungi</taxon>
        <taxon>Dikarya</taxon>
        <taxon>Ascomycota</taxon>
        <taxon>Pezizomycotina</taxon>
        <taxon>Sordariomycetes</taxon>
        <taxon>Sordariomycetidae</taxon>
        <taxon>Diaporthales</taxon>
        <taxon>Cytosporaceae</taxon>
        <taxon>Cytospora</taxon>
    </lineage>
</organism>
<dbReference type="STRING" id="1230097.A0A423X094"/>
<dbReference type="InParanoid" id="A0A423X094"/>
<protein>
    <submittedName>
        <fullName evidence="1">Uncharacterized protein</fullName>
    </submittedName>
</protein>
<dbReference type="EMBL" id="LKEB01000032">
    <property type="protein sequence ID" value="ROW09135.1"/>
    <property type="molecule type" value="Genomic_DNA"/>
</dbReference>